<reference evidence="3" key="1">
    <citation type="submission" date="2023-10" db="EMBL/GenBank/DDBJ databases">
        <authorList>
            <person name="Chen Y."/>
            <person name="Shah S."/>
            <person name="Dougan E. K."/>
            <person name="Thang M."/>
            <person name="Chan C."/>
        </authorList>
    </citation>
    <scope>NUCLEOTIDE SEQUENCE [LARGE SCALE GENOMIC DNA]</scope>
</reference>
<proteinExistence type="predicted"/>
<comment type="caution">
    <text evidence="3">The sequence shown here is derived from an EMBL/GenBank/DDBJ whole genome shotgun (WGS) entry which is preliminary data.</text>
</comment>
<evidence type="ECO:0000313" key="4">
    <source>
        <dbReference type="Proteomes" id="UP001189429"/>
    </source>
</evidence>
<evidence type="ECO:0000313" key="3">
    <source>
        <dbReference type="EMBL" id="CAK0889170.1"/>
    </source>
</evidence>
<dbReference type="InterPro" id="IPR018247">
    <property type="entry name" value="EF_Hand_1_Ca_BS"/>
</dbReference>
<accession>A0ABN9WUB9</accession>
<organism evidence="3 4">
    <name type="scientific">Prorocentrum cordatum</name>
    <dbReference type="NCBI Taxonomy" id="2364126"/>
    <lineage>
        <taxon>Eukaryota</taxon>
        <taxon>Sar</taxon>
        <taxon>Alveolata</taxon>
        <taxon>Dinophyceae</taxon>
        <taxon>Prorocentrales</taxon>
        <taxon>Prorocentraceae</taxon>
        <taxon>Prorocentrum</taxon>
    </lineage>
</organism>
<dbReference type="PROSITE" id="PS50222">
    <property type="entry name" value="EF_HAND_2"/>
    <property type="match status" value="2"/>
</dbReference>
<keyword evidence="4" id="KW-1185">Reference proteome</keyword>
<evidence type="ECO:0000259" key="2">
    <source>
        <dbReference type="PROSITE" id="PS50222"/>
    </source>
</evidence>
<feature type="domain" description="EF-hand" evidence="2">
    <location>
        <begin position="1"/>
        <end position="33"/>
    </location>
</feature>
<dbReference type="InterPro" id="IPR002048">
    <property type="entry name" value="EF_hand_dom"/>
</dbReference>
<feature type="domain" description="EF-hand" evidence="2">
    <location>
        <begin position="121"/>
        <end position="156"/>
    </location>
</feature>
<sequence length="212" mass="23247">DLIAAVFKQLDADNDGKLSQKEMRRFAEQTGFQGDDNTWAAEYRTGCLCGGIDSGDLKRVDLAFFSKLVNDRSADTGCYCSDDELHAMLTRLGGQLLVPAGPVGALPKAVPGAVPFPMSTYRSSLVRSVFDKLDLDRDGRLNQGEMRAFAGHTGFQCSEQVWAGEYRQLCSDNGRIPEDPRDGVDYVFFCKLVNDQSQDETRGATAPTPSCR</sequence>
<dbReference type="Proteomes" id="UP001189429">
    <property type="component" value="Unassembled WGS sequence"/>
</dbReference>
<protein>
    <recommendedName>
        <fullName evidence="2">EF-hand domain-containing protein</fullName>
    </recommendedName>
</protein>
<dbReference type="Pfam" id="PF13202">
    <property type="entry name" value="EF-hand_5"/>
    <property type="match status" value="2"/>
</dbReference>
<dbReference type="Gene3D" id="1.10.238.10">
    <property type="entry name" value="EF-hand"/>
    <property type="match status" value="2"/>
</dbReference>
<feature type="non-terminal residue" evidence="3">
    <location>
        <position position="1"/>
    </location>
</feature>
<dbReference type="PROSITE" id="PS00018">
    <property type="entry name" value="EF_HAND_1"/>
    <property type="match status" value="2"/>
</dbReference>
<dbReference type="InterPro" id="IPR011992">
    <property type="entry name" value="EF-hand-dom_pair"/>
</dbReference>
<dbReference type="SUPFAM" id="SSF47473">
    <property type="entry name" value="EF-hand"/>
    <property type="match status" value="1"/>
</dbReference>
<evidence type="ECO:0000256" key="1">
    <source>
        <dbReference type="ARBA" id="ARBA00022837"/>
    </source>
</evidence>
<dbReference type="SMART" id="SM00054">
    <property type="entry name" value="EFh"/>
    <property type="match status" value="2"/>
</dbReference>
<gene>
    <name evidence="3" type="ORF">PCOR1329_LOCUS69772</name>
</gene>
<keyword evidence="1" id="KW-0106">Calcium</keyword>
<name>A0ABN9WUB9_9DINO</name>
<dbReference type="EMBL" id="CAUYUJ010019174">
    <property type="protein sequence ID" value="CAK0889170.1"/>
    <property type="molecule type" value="Genomic_DNA"/>
</dbReference>